<feature type="transmembrane region" description="Helical" evidence="10">
    <location>
        <begin position="303"/>
        <end position="321"/>
    </location>
</feature>
<evidence type="ECO:0000256" key="9">
    <source>
        <dbReference type="ARBA" id="ARBA00024708"/>
    </source>
</evidence>
<keyword evidence="11" id="KW-0732">Signal</keyword>
<proteinExistence type="inferred from homology"/>
<evidence type="ECO:0000256" key="6">
    <source>
        <dbReference type="ARBA" id="ARBA00022824"/>
    </source>
</evidence>
<keyword evidence="3 10" id="KW-0328">Glycosyltransferase</keyword>
<keyword evidence="5 10" id="KW-0812">Transmembrane</keyword>
<sequence>MHALASLAVGCRVLVALYTRTFFQPDEYFQALEPAYHAVFGYGHLTWEWLAPQPIRSIIYPAINIPIYWLLKVTTLADAGRFGDWLLIACPKILHGALAACTDIYIADIARTMLGNEYSSLAMLLSLTSMFNALALSRSLSNSLETSLTTIAFAFYPWDASDKLSPHVLFNRPKLRKFIAFSALACMIRPTNVIIWIYLYANLIFAVRKYPKVACAIILDTLAIGSSTLCFMAFTDSLYYGRLTFTPLNFLKANASSISLFYGNNSHHYYITQAIPILLTTALPFTLHGMWMTIRAPDQRNTSLQTMLITIAWTVAIYSFAGHKEWRFIHPILPLLHIFAAKSLISLSYEPVRMSTKGCKTGGRITRWRPKATPAERTFLHRVFGLPDIPAKYLNLLLATLPVAFYVVVLYCSGPISVLSYIRSIPRHELKQVSIGFLTPCHSTPGHAYLHRPELANGALWSLGCEPPLENEDLSTYMDQTTVFFRAPRKYLETYFPPRVDQSFPYSPFPASIPGTPSPSTASSMSRQLDYPWRHEWPTHLVFFGDLLRQEGVKELLKEKGYGEVWKGGRSWEGEDERKGGVKVWRWSPHNA</sequence>
<comment type="subcellular location">
    <subcellularLocation>
        <location evidence="1 10">Endoplasmic reticulum membrane</location>
        <topology evidence="1 10">Multi-pass membrane protein</topology>
    </subcellularLocation>
</comment>
<dbReference type="Proteomes" id="UP000567179">
    <property type="component" value="Unassembled WGS sequence"/>
</dbReference>
<dbReference type="AlphaFoldDB" id="A0A8H5FBF4"/>
<evidence type="ECO:0000256" key="10">
    <source>
        <dbReference type="RuleBase" id="RU363075"/>
    </source>
</evidence>
<keyword evidence="7 10" id="KW-1133">Transmembrane helix</keyword>
<accession>A0A8H5FBF4</accession>
<evidence type="ECO:0000256" key="5">
    <source>
        <dbReference type="ARBA" id="ARBA00022692"/>
    </source>
</evidence>
<evidence type="ECO:0000256" key="4">
    <source>
        <dbReference type="ARBA" id="ARBA00022679"/>
    </source>
</evidence>
<evidence type="ECO:0000256" key="2">
    <source>
        <dbReference type="ARBA" id="ARBA00006065"/>
    </source>
</evidence>
<feature type="transmembrane region" description="Helical" evidence="10">
    <location>
        <begin position="213"/>
        <end position="234"/>
    </location>
</feature>
<dbReference type="GO" id="GO:0000026">
    <property type="term" value="F:alpha-1,2-mannosyltransferase activity"/>
    <property type="evidence" value="ECO:0007669"/>
    <property type="project" value="TreeGrafter"/>
</dbReference>
<evidence type="ECO:0000256" key="11">
    <source>
        <dbReference type="SAM" id="SignalP"/>
    </source>
</evidence>
<dbReference type="Pfam" id="PF03901">
    <property type="entry name" value="Glyco_transf_22"/>
    <property type="match status" value="1"/>
</dbReference>
<dbReference type="InterPro" id="IPR005599">
    <property type="entry name" value="GPI_mannosylTrfase"/>
</dbReference>
<dbReference type="EMBL" id="JAACJJ010000001">
    <property type="protein sequence ID" value="KAF5330447.1"/>
    <property type="molecule type" value="Genomic_DNA"/>
</dbReference>
<organism evidence="12 13">
    <name type="scientific">Psilocybe cf. subviscida</name>
    <dbReference type="NCBI Taxonomy" id="2480587"/>
    <lineage>
        <taxon>Eukaryota</taxon>
        <taxon>Fungi</taxon>
        <taxon>Dikarya</taxon>
        <taxon>Basidiomycota</taxon>
        <taxon>Agaricomycotina</taxon>
        <taxon>Agaricomycetes</taxon>
        <taxon>Agaricomycetidae</taxon>
        <taxon>Agaricales</taxon>
        <taxon>Agaricineae</taxon>
        <taxon>Strophariaceae</taxon>
        <taxon>Psilocybe</taxon>
    </lineage>
</organism>
<feature type="transmembrane region" description="Helical" evidence="10">
    <location>
        <begin position="269"/>
        <end position="291"/>
    </location>
</feature>
<dbReference type="PANTHER" id="PTHR22760:SF4">
    <property type="entry name" value="GPI MANNOSYLTRANSFERASE 3"/>
    <property type="match status" value="1"/>
</dbReference>
<keyword evidence="13" id="KW-1185">Reference proteome</keyword>
<dbReference type="GO" id="GO:0005789">
    <property type="term" value="C:endoplasmic reticulum membrane"/>
    <property type="evidence" value="ECO:0007669"/>
    <property type="project" value="UniProtKB-SubCell"/>
</dbReference>
<keyword evidence="4" id="KW-0808">Transferase</keyword>
<dbReference type="GO" id="GO:0006506">
    <property type="term" value="P:GPI anchor biosynthetic process"/>
    <property type="evidence" value="ECO:0007669"/>
    <property type="project" value="TreeGrafter"/>
</dbReference>
<feature type="transmembrane region" description="Helical" evidence="10">
    <location>
        <begin position="403"/>
        <end position="422"/>
    </location>
</feature>
<comment type="similarity">
    <text evidence="2">Belongs to the glycosyltransferase 22 family. PIGB subfamily.</text>
</comment>
<comment type="function">
    <text evidence="9">Mannosyltransferase involved in glycosylphosphatidylinositol-anchor biosynthesis. Transfers the third mannose to Man2-GlcN-acyl-PI during GPI precursor assembly.</text>
</comment>
<feature type="signal peptide" evidence="11">
    <location>
        <begin position="1"/>
        <end position="16"/>
    </location>
</feature>
<evidence type="ECO:0000256" key="8">
    <source>
        <dbReference type="ARBA" id="ARBA00023136"/>
    </source>
</evidence>
<dbReference type="PANTHER" id="PTHR22760">
    <property type="entry name" value="GLYCOSYLTRANSFERASE"/>
    <property type="match status" value="1"/>
</dbReference>
<protein>
    <recommendedName>
        <fullName evidence="10">Mannosyltransferase</fullName>
        <ecNumber evidence="10">2.4.1.-</ecNumber>
    </recommendedName>
</protein>
<comment type="caution">
    <text evidence="12">The sequence shown here is derived from an EMBL/GenBank/DDBJ whole genome shotgun (WGS) entry which is preliminary data.</text>
</comment>
<reference evidence="12 13" key="1">
    <citation type="journal article" date="2020" name="ISME J.">
        <title>Uncovering the hidden diversity of litter-decomposition mechanisms in mushroom-forming fungi.</title>
        <authorList>
            <person name="Floudas D."/>
            <person name="Bentzer J."/>
            <person name="Ahren D."/>
            <person name="Johansson T."/>
            <person name="Persson P."/>
            <person name="Tunlid A."/>
        </authorList>
    </citation>
    <scope>NUCLEOTIDE SEQUENCE [LARGE SCALE GENOMIC DNA]</scope>
    <source>
        <strain evidence="12 13">CBS 101986</strain>
    </source>
</reference>
<evidence type="ECO:0000256" key="7">
    <source>
        <dbReference type="ARBA" id="ARBA00022989"/>
    </source>
</evidence>
<dbReference type="EC" id="2.4.1.-" evidence="10"/>
<gene>
    <name evidence="12" type="ORF">D9619_005423</name>
</gene>
<feature type="chain" id="PRO_5034162347" description="Mannosyltransferase" evidence="11">
    <location>
        <begin position="17"/>
        <end position="592"/>
    </location>
</feature>
<name>A0A8H5FBF4_9AGAR</name>
<evidence type="ECO:0000256" key="1">
    <source>
        <dbReference type="ARBA" id="ARBA00004477"/>
    </source>
</evidence>
<dbReference type="OrthoDB" id="416834at2759"/>
<keyword evidence="6 10" id="KW-0256">Endoplasmic reticulum</keyword>
<keyword evidence="8 10" id="KW-0472">Membrane</keyword>
<feature type="transmembrane region" description="Helical" evidence="10">
    <location>
        <begin position="178"/>
        <end position="201"/>
    </location>
</feature>
<evidence type="ECO:0000256" key="3">
    <source>
        <dbReference type="ARBA" id="ARBA00022676"/>
    </source>
</evidence>
<evidence type="ECO:0000313" key="13">
    <source>
        <dbReference type="Proteomes" id="UP000567179"/>
    </source>
</evidence>
<evidence type="ECO:0000313" key="12">
    <source>
        <dbReference type="EMBL" id="KAF5330447.1"/>
    </source>
</evidence>